<dbReference type="GO" id="GO:0004140">
    <property type="term" value="F:dephospho-CoA kinase activity"/>
    <property type="evidence" value="ECO:0007669"/>
    <property type="project" value="TreeGrafter"/>
</dbReference>
<reference evidence="2 3" key="1">
    <citation type="submission" date="2019-09" db="EMBL/GenBank/DDBJ databases">
        <title>Draft genome of the ectomycorrhizal ascomycete Sphaerosporella brunnea.</title>
        <authorList>
            <consortium name="DOE Joint Genome Institute"/>
            <person name="Benucci G.M."/>
            <person name="Marozzi G."/>
            <person name="Antonielli L."/>
            <person name="Sanchez S."/>
            <person name="Marco P."/>
            <person name="Wang X."/>
            <person name="Falini L.B."/>
            <person name="Barry K."/>
            <person name="Haridas S."/>
            <person name="Lipzen A."/>
            <person name="Labutti K."/>
            <person name="Grigoriev I.V."/>
            <person name="Murat C."/>
            <person name="Martin F."/>
            <person name="Albertini E."/>
            <person name="Donnini D."/>
            <person name="Bonito G."/>
        </authorList>
    </citation>
    <scope>NUCLEOTIDE SEQUENCE [LARGE SCALE GENOMIC DNA]</scope>
    <source>
        <strain evidence="2 3">Sb_GMNB300</strain>
    </source>
</reference>
<accession>A0A5J5EE89</accession>
<dbReference type="PANTHER" id="PTHR10695">
    <property type="entry name" value="DEPHOSPHO-COA KINASE-RELATED"/>
    <property type="match status" value="1"/>
</dbReference>
<dbReference type="Gene3D" id="3.40.50.620">
    <property type="entry name" value="HUPs"/>
    <property type="match status" value="1"/>
</dbReference>
<dbReference type="SUPFAM" id="SSF52374">
    <property type="entry name" value="Nucleotidylyl transferase"/>
    <property type="match status" value="1"/>
</dbReference>
<dbReference type="Proteomes" id="UP000326924">
    <property type="component" value="Unassembled WGS sequence"/>
</dbReference>
<name>A0A5J5EE89_9PEZI</name>
<proteinExistence type="predicted"/>
<dbReference type="GO" id="GO:0015937">
    <property type="term" value="P:coenzyme A biosynthetic process"/>
    <property type="evidence" value="ECO:0007669"/>
    <property type="project" value="TreeGrafter"/>
</dbReference>
<evidence type="ECO:0000259" key="1">
    <source>
        <dbReference type="Pfam" id="PF01467"/>
    </source>
</evidence>
<dbReference type="InterPro" id="IPR004821">
    <property type="entry name" value="Cyt_trans-like"/>
</dbReference>
<sequence length="370" mass="39733">MSATIPSTALLLPPSPSASIASSIAFWTPTIASAYARLRGPSLLYIGVSPLFSTASRRASFAAAQKLLTALYALIYDLAAAHNAEDVDIRIVFLAEEDAAFGPVMSVEQLADLHEWDQLLCPHSDVGYLLQGQFLSSTSSPGIRVYYVDPPSAGEEDDAVTLQEVGGGEHTVVAVGGTFDHLHLGHKLLLTCTAYMASTATASTRLIVGLSGPPMLKDKKHTEYMESWETRASRTLEFLRDILDVTPYDCRTPLATEVVEGGMVATFTEWRGEDAEAIGAPKTLTVFVSELSDPFGPTITEKNITALVVTKETESGGVAVNNKREEKGWVPLEVGVVDLLMDGGEKLSSTELRRRAGERKMASEVKAAAQ</sequence>
<dbReference type="OrthoDB" id="330671at2759"/>
<dbReference type="Pfam" id="PF01467">
    <property type="entry name" value="CTP_transf_like"/>
    <property type="match status" value="1"/>
</dbReference>
<organism evidence="2 3">
    <name type="scientific">Sphaerosporella brunnea</name>
    <dbReference type="NCBI Taxonomy" id="1250544"/>
    <lineage>
        <taxon>Eukaryota</taxon>
        <taxon>Fungi</taxon>
        <taxon>Dikarya</taxon>
        <taxon>Ascomycota</taxon>
        <taxon>Pezizomycotina</taxon>
        <taxon>Pezizomycetes</taxon>
        <taxon>Pezizales</taxon>
        <taxon>Pyronemataceae</taxon>
        <taxon>Sphaerosporella</taxon>
    </lineage>
</organism>
<dbReference type="EMBL" id="VXIS01000433">
    <property type="protein sequence ID" value="KAA8893511.1"/>
    <property type="molecule type" value="Genomic_DNA"/>
</dbReference>
<feature type="domain" description="Cytidyltransferase-like" evidence="1">
    <location>
        <begin position="175"/>
        <end position="355"/>
    </location>
</feature>
<comment type="caution">
    <text evidence="2">The sequence shown here is derived from an EMBL/GenBank/DDBJ whole genome shotgun (WGS) entry which is preliminary data.</text>
</comment>
<dbReference type="InterPro" id="IPR014729">
    <property type="entry name" value="Rossmann-like_a/b/a_fold"/>
</dbReference>
<dbReference type="AlphaFoldDB" id="A0A5J5EE89"/>
<dbReference type="PANTHER" id="PTHR10695:SF46">
    <property type="entry name" value="BIFUNCTIONAL COENZYME A SYNTHASE-RELATED"/>
    <property type="match status" value="1"/>
</dbReference>
<dbReference type="InParanoid" id="A0A5J5EE89"/>
<protein>
    <recommendedName>
        <fullName evidence="1">Cytidyltransferase-like domain-containing protein</fullName>
    </recommendedName>
</protein>
<keyword evidence="3" id="KW-1185">Reference proteome</keyword>
<evidence type="ECO:0000313" key="3">
    <source>
        <dbReference type="Proteomes" id="UP000326924"/>
    </source>
</evidence>
<evidence type="ECO:0000313" key="2">
    <source>
        <dbReference type="EMBL" id="KAA8893511.1"/>
    </source>
</evidence>
<gene>
    <name evidence="2" type="ORF">FN846DRAFT_913959</name>
</gene>